<dbReference type="CDD" id="cd00055">
    <property type="entry name" value="EGF_Lam"/>
    <property type="match status" value="21"/>
</dbReference>
<feature type="domain" description="Laminin EGF-like" evidence="21">
    <location>
        <begin position="441"/>
        <end position="485"/>
    </location>
</feature>
<feature type="domain" description="Laminin EGF-like" evidence="21">
    <location>
        <begin position="582"/>
        <end position="634"/>
    </location>
</feature>
<reference evidence="25" key="1">
    <citation type="submission" date="2025-08" db="UniProtKB">
        <authorList>
            <consortium name="RefSeq"/>
        </authorList>
    </citation>
    <scope>IDENTIFICATION</scope>
</reference>
<dbReference type="InterPro" id="IPR000742">
    <property type="entry name" value="EGF"/>
</dbReference>
<dbReference type="Proteomes" id="UP000694867">
    <property type="component" value="Unplaced"/>
</dbReference>
<feature type="disulfide bond" evidence="18">
    <location>
        <begin position="618"/>
        <end position="632"/>
    </location>
</feature>
<accession>A0AAJ7WIL9</accession>
<dbReference type="RefSeq" id="XP_028968222.1">
    <property type="nucleotide sequence ID" value="XM_029112389.1"/>
</dbReference>
<evidence type="ECO:0000256" key="6">
    <source>
        <dbReference type="ARBA" id="ARBA00022737"/>
    </source>
</evidence>
<feature type="domain" description="Laminin EGF-like" evidence="21">
    <location>
        <begin position="1292"/>
        <end position="1337"/>
    </location>
</feature>
<feature type="coiled-coil region" evidence="19">
    <location>
        <begin position="2222"/>
        <end position="2263"/>
    </location>
</feature>
<evidence type="ECO:0000256" key="17">
    <source>
        <dbReference type="ARBA" id="ARBA00079116"/>
    </source>
</evidence>
<evidence type="ECO:0000259" key="23">
    <source>
        <dbReference type="PROSITE" id="PS51117"/>
    </source>
</evidence>
<keyword evidence="10 18" id="KW-1015">Disulfide bond</keyword>
<feature type="domain" description="Laminin EGF-like" evidence="21">
    <location>
        <begin position="394"/>
        <end position="440"/>
    </location>
</feature>
<evidence type="ECO:0000313" key="25">
    <source>
        <dbReference type="RefSeq" id="XP_028968222.1"/>
    </source>
</evidence>
<dbReference type="InterPro" id="IPR056863">
    <property type="entry name" value="LMN_ATRN_NET-like_EGF"/>
</dbReference>
<feature type="disulfide bond" evidence="18">
    <location>
        <begin position="443"/>
        <end position="460"/>
    </location>
</feature>
<dbReference type="SUPFAM" id="SSF49899">
    <property type="entry name" value="Concanavalin A-like lectins/glucanases"/>
    <property type="match status" value="5"/>
</dbReference>
<dbReference type="SMART" id="SM00281">
    <property type="entry name" value="LamB"/>
    <property type="match status" value="1"/>
</dbReference>
<feature type="domain" description="Laminin N-terminal" evidence="23">
    <location>
        <begin position="1"/>
        <end position="171"/>
    </location>
</feature>
<gene>
    <name evidence="25" type="primary">LOC100904145</name>
</gene>
<organism evidence="24 25">
    <name type="scientific">Galendromus occidentalis</name>
    <name type="common">western predatory mite</name>
    <dbReference type="NCBI Taxonomy" id="34638"/>
    <lineage>
        <taxon>Eukaryota</taxon>
        <taxon>Metazoa</taxon>
        <taxon>Ecdysozoa</taxon>
        <taxon>Arthropoda</taxon>
        <taxon>Chelicerata</taxon>
        <taxon>Arachnida</taxon>
        <taxon>Acari</taxon>
        <taxon>Parasitiformes</taxon>
        <taxon>Mesostigmata</taxon>
        <taxon>Gamasina</taxon>
        <taxon>Phytoseioidea</taxon>
        <taxon>Phytoseiidae</taxon>
        <taxon>Typhlodrominae</taxon>
        <taxon>Galendromus</taxon>
    </lineage>
</organism>
<feature type="coiled-coil region" evidence="19">
    <location>
        <begin position="2322"/>
        <end position="2349"/>
    </location>
</feature>
<dbReference type="PANTHER" id="PTHR10574:SF406">
    <property type="entry name" value="LAMININ SUBUNIT ALPHA 5"/>
    <property type="match status" value="1"/>
</dbReference>
<feature type="disulfide bond" evidence="18">
    <location>
        <begin position="369"/>
        <end position="378"/>
    </location>
</feature>
<comment type="caution">
    <text evidence="18">Lacks conserved residue(s) required for the propagation of feature annotation.</text>
</comment>
<dbReference type="PROSITE" id="PS50025">
    <property type="entry name" value="LAM_G_DOMAIN"/>
    <property type="match status" value="5"/>
</dbReference>
<dbReference type="SMART" id="SM00136">
    <property type="entry name" value="LamNT"/>
    <property type="match status" value="1"/>
</dbReference>
<evidence type="ECO:0000256" key="12">
    <source>
        <dbReference type="ARBA" id="ARBA00023292"/>
    </source>
</evidence>
<dbReference type="GO" id="GO:0016477">
    <property type="term" value="P:cell migration"/>
    <property type="evidence" value="ECO:0007669"/>
    <property type="project" value="TreeGrafter"/>
</dbReference>
<feature type="domain" description="Laminin EGF-like" evidence="21">
    <location>
        <begin position="486"/>
        <end position="533"/>
    </location>
</feature>
<dbReference type="FunFam" id="2.10.25.10:FF:000105">
    <property type="entry name" value="laminin subunit gamma-1"/>
    <property type="match status" value="1"/>
</dbReference>
<feature type="domain" description="Laminin G" evidence="20">
    <location>
        <begin position="2983"/>
        <end position="3156"/>
    </location>
</feature>
<dbReference type="PANTHER" id="PTHR10574">
    <property type="entry name" value="NETRIN/LAMININ-RELATED"/>
    <property type="match status" value="1"/>
</dbReference>
<evidence type="ECO:0000256" key="9">
    <source>
        <dbReference type="ARBA" id="ARBA00023054"/>
    </source>
</evidence>
<dbReference type="InterPro" id="IPR000034">
    <property type="entry name" value="Laminin_IV"/>
</dbReference>
<evidence type="ECO:0000256" key="15">
    <source>
        <dbReference type="ARBA" id="ARBA00075127"/>
    </source>
</evidence>
<dbReference type="Pfam" id="PF00052">
    <property type="entry name" value="Laminin_B"/>
    <property type="match status" value="1"/>
</dbReference>
<dbReference type="FunFam" id="2.10.25.10:FF:000069">
    <property type="entry name" value="Laminin subunit alpha 1"/>
    <property type="match status" value="1"/>
</dbReference>
<dbReference type="SMART" id="SM00181">
    <property type="entry name" value="EGF"/>
    <property type="match status" value="13"/>
</dbReference>
<evidence type="ECO:0000259" key="20">
    <source>
        <dbReference type="PROSITE" id="PS50025"/>
    </source>
</evidence>
<feature type="disulfide bond" evidence="18">
    <location>
        <begin position="462"/>
        <end position="471"/>
    </location>
</feature>
<keyword evidence="5" id="KW-0732">Signal</keyword>
<feature type="disulfide bond" evidence="18">
    <location>
        <begin position="1452"/>
        <end position="1461"/>
    </location>
</feature>
<feature type="disulfide bond" evidence="18">
    <location>
        <begin position="1294"/>
        <end position="1311"/>
    </location>
</feature>
<dbReference type="InterPro" id="IPR008211">
    <property type="entry name" value="Laminin_N"/>
</dbReference>
<dbReference type="Pfam" id="PF02210">
    <property type="entry name" value="Laminin_G_2"/>
    <property type="match status" value="4"/>
</dbReference>
<keyword evidence="3" id="KW-0272">Extracellular matrix</keyword>
<feature type="domain" description="Laminin EGF-like" evidence="21">
    <location>
        <begin position="1933"/>
        <end position="1979"/>
    </location>
</feature>
<dbReference type="GO" id="GO:0070831">
    <property type="term" value="P:basement membrane assembly"/>
    <property type="evidence" value="ECO:0007669"/>
    <property type="project" value="TreeGrafter"/>
</dbReference>
<dbReference type="InterPro" id="IPR002049">
    <property type="entry name" value="LE_dom"/>
</dbReference>
<evidence type="ECO:0000256" key="18">
    <source>
        <dbReference type="PROSITE-ProRule" id="PRU00460"/>
    </source>
</evidence>
<dbReference type="Gene3D" id="2.60.120.200">
    <property type="match status" value="5"/>
</dbReference>
<evidence type="ECO:0000256" key="13">
    <source>
        <dbReference type="ARBA" id="ARBA00065595"/>
    </source>
</evidence>
<dbReference type="PROSITE" id="PS01248">
    <property type="entry name" value="EGF_LAM_1"/>
    <property type="match status" value="6"/>
</dbReference>
<protein>
    <recommendedName>
        <fullName evidence="14">Laminin subunit alpha-1</fullName>
    </recommendedName>
    <alternativeName>
        <fullName evidence="16">Laminin-1 subunit alpha</fullName>
    </alternativeName>
    <alternativeName>
        <fullName evidence="17">Laminin-3 subunit alpha</fullName>
    </alternativeName>
    <alternativeName>
        <fullName evidence="15">S-laminin subunit alpha</fullName>
    </alternativeName>
</protein>
<dbReference type="Pfam" id="PF00054">
    <property type="entry name" value="Laminin_G_1"/>
    <property type="match status" value="1"/>
</dbReference>
<dbReference type="Gene3D" id="2.170.300.10">
    <property type="entry name" value="Tie2 ligand-binding domain superfamily"/>
    <property type="match status" value="2"/>
</dbReference>
<feature type="disulfide bond" evidence="18">
    <location>
        <begin position="348"/>
        <end position="360"/>
    </location>
</feature>
<feature type="domain" description="Laminin EGF-like" evidence="21">
    <location>
        <begin position="1725"/>
        <end position="1774"/>
    </location>
</feature>
<keyword evidence="8" id="KW-0130">Cell adhesion</keyword>
<dbReference type="PROSITE" id="PS51117">
    <property type="entry name" value="LAMININ_NTER"/>
    <property type="match status" value="1"/>
</dbReference>
<evidence type="ECO:0000256" key="8">
    <source>
        <dbReference type="ARBA" id="ARBA00022889"/>
    </source>
</evidence>
<keyword evidence="24" id="KW-1185">Reference proteome</keyword>
<dbReference type="CDD" id="cd00110">
    <property type="entry name" value="LamG"/>
    <property type="match status" value="5"/>
</dbReference>
<feature type="domain" description="Laminin EGF-like" evidence="21">
    <location>
        <begin position="1886"/>
        <end position="1932"/>
    </location>
</feature>
<keyword evidence="9 19" id="KW-0175">Coiled coil</keyword>
<proteinExistence type="predicted"/>
<feature type="domain" description="Laminin G" evidence="20">
    <location>
        <begin position="2787"/>
        <end position="2973"/>
    </location>
</feature>
<evidence type="ECO:0000256" key="4">
    <source>
        <dbReference type="ARBA" id="ARBA00022553"/>
    </source>
</evidence>
<keyword evidence="6" id="KW-0677">Repeat</keyword>
<feature type="disulfide bond" evidence="18">
    <location>
        <begin position="1431"/>
        <end position="1443"/>
    </location>
</feature>
<dbReference type="GO" id="GO:0009887">
    <property type="term" value="P:animal organ morphogenesis"/>
    <property type="evidence" value="ECO:0007669"/>
    <property type="project" value="TreeGrafter"/>
</dbReference>
<feature type="disulfide bond" evidence="18">
    <location>
        <begin position="1433"/>
        <end position="1450"/>
    </location>
</feature>
<dbReference type="PROSITE" id="PS50027">
    <property type="entry name" value="EGF_LAM_2"/>
    <property type="match status" value="13"/>
</dbReference>
<feature type="disulfide bond" evidence="18">
    <location>
        <begin position="1744"/>
        <end position="1753"/>
    </location>
</feature>
<evidence type="ECO:0000256" key="19">
    <source>
        <dbReference type="SAM" id="Coils"/>
    </source>
</evidence>
<evidence type="ECO:0000259" key="21">
    <source>
        <dbReference type="PROSITE" id="PS50027"/>
    </source>
</evidence>
<dbReference type="FunFam" id="2.10.25.10:FF:000065">
    <property type="entry name" value="Laminin subunit beta 1"/>
    <property type="match status" value="1"/>
</dbReference>
<evidence type="ECO:0000259" key="22">
    <source>
        <dbReference type="PROSITE" id="PS51115"/>
    </source>
</evidence>
<evidence type="ECO:0000256" key="11">
    <source>
        <dbReference type="ARBA" id="ARBA00023180"/>
    </source>
</evidence>
<feature type="disulfide bond" evidence="18">
    <location>
        <begin position="1355"/>
        <end position="1364"/>
    </location>
</feature>
<feature type="domain" description="Laminin G" evidence="20">
    <location>
        <begin position="2580"/>
        <end position="2773"/>
    </location>
</feature>
<dbReference type="SUPFAM" id="SSF57196">
    <property type="entry name" value="EGF/Laminin"/>
    <property type="match status" value="13"/>
</dbReference>
<evidence type="ECO:0000256" key="3">
    <source>
        <dbReference type="ARBA" id="ARBA00022530"/>
    </source>
</evidence>
<dbReference type="GO" id="GO:0034446">
    <property type="term" value="P:substrate adhesion-dependent cell spreading"/>
    <property type="evidence" value="ECO:0007669"/>
    <property type="project" value="TreeGrafter"/>
</dbReference>
<feature type="domain" description="Laminin EGF-like" evidence="21">
    <location>
        <begin position="1833"/>
        <end position="1885"/>
    </location>
</feature>
<feature type="disulfide bond" evidence="18">
    <location>
        <begin position="1857"/>
        <end position="1866"/>
    </location>
</feature>
<dbReference type="InterPro" id="IPR001791">
    <property type="entry name" value="Laminin_G"/>
</dbReference>
<evidence type="ECO:0000256" key="16">
    <source>
        <dbReference type="ARBA" id="ARBA00078827"/>
    </source>
</evidence>
<comment type="subunit">
    <text evidence="13">Laminin is a complex glycoprotein, consisting of three different polypeptide chains (alpha, beta, gamma), which are bound to each other by disulfide bonds into a cross-shaped molecule comprising one long and three short arms with globules at each end. Alpha-1 is a subunit of laminin-1 (laminin-111 or EHS laminin) and laminin-3 (laminin-121 or S-laminin).</text>
</comment>
<comment type="subcellular location">
    <subcellularLocation>
        <location evidence="1">Secreted</location>
        <location evidence="1">Extracellular space</location>
        <location evidence="1">Extracellular matrix</location>
        <location evidence="1">Basement membrane</location>
    </subcellularLocation>
</comment>
<feature type="disulfide bond" evidence="18">
    <location>
        <begin position="1905"/>
        <end position="1914"/>
    </location>
</feature>
<dbReference type="Gene3D" id="2.10.25.10">
    <property type="entry name" value="Laminin"/>
    <property type="match status" value="16"/>
</dbReference>
<keyword evidence="7" id="KW-0084">Basement membrane</keyword>
<dbReference type="GeneID" id="100904145"/>
<evidence type="ECO:0000313" key="24">
    <source>
        <dbReference type="Proteomes" id="UP000694867"/>
    </source>
</evidence>
<feature type="disulfide bond" evidence="18">
    <location>
        <begin position="1869"/>
        <end position="1883"/>
    </location>
</feature>
<name>A0AAJ7WIL9_9ACAR</name>
<dbReference type="Pfam" id="PF24973">
    <property type="entry name" value="EGF_LMN_ATRN"/>
    <property type="match status" value="1"/>
</dbReference>
<dbReference type="Pfam" id="PF00055">
    <property type="entry name" value="Laminin_N"/>
    <property type="match status" value="1"/>
</dbReference>
<feature type="domain" description="Laminin EGF-like" evidence="21">
    <location>
        <begin position="348"/>
        <end position="393"/>
    </location>
</feature>
<evidence type="ECO:0000256" key="10">
    <source>
        <dbReference type="ARBA" id="ARBA00023157"/>
    </source>
</evidence>
<dbReference type="FunFam" id="2.10.25.10:FF:000209">
    <property type="entry name" value="Laminin subunit alpha 5"/>
    <property type="match status" value="1"/>
</dbReference>
<dbReference type="GO" id="GO:0009888">
    <property type="term" value="P:tissue development"/>
    <property type="evidence" value="ECO:0007669"/>
    <property type="project" value="TreeGrafter"/>
</dbReference>
<feature type="domain" description="Laminin IV type A" evidence="22">
    <location>
        <begin position="1502"/>
        <end position="1696"/>
    </location>
</feature>
<feature type="domain" description="Laminin EGF-like" evidence="21">
    <location>
        <begin position="534"/>
        <end position="581"/>
    </location>
</feature>
<dbReference type="FunFam" id="2.10.25.10:FF:000051">
    <property type="entry name" value="Laminin subunit alpha 4"/>
    <property type="match status" value="1"/>
</dbReference>
<feature type="disulfide bond" evidence="18">
    <location>
        <begin position="534"/>
        <end position="546"/>
    </location>
</feature>
<dbReference type="CTD" id="38723"/>
<dbReference type="PROSITE" id="PS00022">
    <property type="entry name" value="EGF_1"/>
    <property type="match status" value="2"/>
</dbReference>
<feature type="disulfide bond" evidence="18">
    <location>
        <begin position="1313"/>
        <end position="1322"/>
    </location>
</feature>
<evidence type="ECO:0000256" key="14">
    <source>
        <dbReference type="ARBA" id="ARBA00072594"/>
    </source>
</evidence>
<keyword evidence="12 18" id="KW-0424">Laminin EGF-like domain</keyword>
<evidence type="ECO:0000256" key="7">
    <source>
        <dbReference type="ARBA" id="ARBA00022869"/>
    </source>
</evidence>
<dbReference type="InterPro" id="IPR013320">
    <property type="entry name" value="ConA-like_dom_sf"/>
</dbReference>
<dbReference type="Gene3D" id="2.60.120.260">
    <property type="entry name" value="Galactose-binding domain-like"/>
    <property type="match status" value="1"/>
</dbReference>
<feature type="disulfide bond" evidence="18">
    <location>
        <begin position="441"/>
        <end position="453"/>
    </location>
</feature>
<feature type="disulfide bond" evidence="18">
    <location>
        <begin position="350"/>
        <end position="367"/>
    </location>
</feature>
<dbReference type="SMART" id="SM00180">
    <property type="entry name" value="EGF_Lam"/>
    <property type="match status" value="22"/>
</dbReference>
<dbReference type="PROSITE" id="PS51115">
    <property type="entry name" value="LAMININ_IVA"/>
    <property type="match status" value="1"/>
</dbReference>
<feature type="domain" description="Laminin G" evidence="20">
    <location>
        <begin position="3391"/>
        <end position="3582"/>
    </location>
</feature>
<dbReference type="PRINTS" id="PR00011">
    <property type="entry name" value="EGFLAMININ"/>
</dbReference>
<feature type="disulfide bond" evidence="18">
    <location>
        <begin position="486"/>
        <end position="498"/>
    </location>
</feature>
<feature type="coiled-coil region" evidence="19">
    <location>
        <begin position="2137"/>
        <end position="2186"/>
    </location>
</feature>
<keyword evidence="2" id="KW-0964">Secreted</keyword>
<evidence type="ECO:0000256" key="1">
    <source>
        <dbReference type="ARBA" id="ARBA00004302"/>
    </source>
</evidence>
<evidence type="ECO:0000256" key="2">
    <source>
        <dbReference type="ARBA" id="ARBA00022525"/>
    </source>
</evidence>
<feature type="disulfide bond" evidence="18">
    <location>
        <begin position="1292"/>
        <end position="1304"/>
    </location>
</feature>
<dbReference type="SMART" id="SM00282">
    <property type="entry name" value="LamG"/>
    <property type="match status" value="5"/>
</dbReference>
<feature type="domain" description="Laminin G" evidence="20">
    <location>
        <begin position="3196"/>
        <end position="3382"/>
    </location>
</feature>
<dbReference type="GO" id="GO:0007411">
    <property type="term" value="P:axon guidance"/>
    <property type="evidence" value="ECO:0007669"/>
    <property type="project" value="TreeGrafter"/>
</dbReference>
<sequence>MSPPLSRSTKYHDVKLTIHLGQDFHVAYVYIEMGISPRPGVWALERSVDDGKTYQAWQYFASDEAECRKYFGQDVEFKITRDDSVICDTSYSNILPFQGGEIYVPLAVGRPSSENFFTSESLQSWTRATNIRLHLMRTKTLSADVASVDNQDPTVTRRYFYSIRHIDIGGRCVCNGHASNCDPSPDQKLVCSCRHNTDGDRCERCAGLFNQKKWLPASIENPNECEKCNCHEHAHTCRYNATVEELGLSKNINGQYIGGGVCIDCMHNTDGINCEKCKPKYYRLQGKYLTDEDVCGRCPCEFEGRDRQRYSGECDDLTARCKCDPMYSEPLCDRCSDGHYGYPDCRPCDCFQNGTIGGICENNGEPCPCKENFGGKFCKQCARGFYEHPSCKPCSCNRQHSLDPDVCDFESGKCQCAPGFGGRQCDSCEVGFYNYPDCQSCNCHQSGVEKEVCNAITGQCFCKPGFTGDRCETCADGFFGHNCTACNCSPKGSAQDICNGRGRCKCKLGWTGDKCEKCAAGYYWKENLQTCEPCLCDPYGAEGESCDAEGRCICKPNFQPGPKHRCDTCATEHYLYPLCEKCNCHPGGSISGSRKCETGAETRCTCKERVRGRKCDACKPLFTRLSLSKEGCEECFCDAAGTHSAILACNPKDGQCPCKMNREGRGCSHCADGTHKRKADNLFGCEGCECNPAGSWRTTCDGRDGCKCRALISGEKCDRTFSDSYVPTLHQFKYEVEDFRTPTRNVVRQGSDEEAFPNYSWMGYATFSNLQPVVIVDVNIKKNSMHHVVLRYTNPSGIAQDIVFTMIPGGEDGVVKKFKAKLPPTTQPSFIRLEPFEEFEDNLSAGPWVIEMQSMNVSIDYLVTIPREYLSATALKEHINRPCRLGENKICKKYAYPPFGRSSETLAGTRVSNTKSISKEIEGVNNLAAVLNPSYPTSFTLTGLEMASAIIVEYTSKKRTVDDFRANGSVSTVEVVFEADQFSHRGKMVLPYCRYTFLCRSVITDVEGRVFETPDLFGKTTTRNLKFTWESNDPDDEVYLYRVATVPKSEYSHRLLNLSAVCIQDEDICHGLKYTNIGKKIPFAQSREVVELDPRIEDRSTKVVELSPARTQSIIIDGDITDTVGPSYFLIHYYQPDFQGFEADVKIDHNGQVQEGKVFLDSCASKTGCRARVYIHNQRRALAMKINGRFSVEVSLPIRKEDEDMMIAKHQNRTFDHHSLGPYGKTWLEHVIVTPTSSSKDLSPLPYDTSQKFIERCIDTNSYYLDPSNLSEFCKSNLFRLTTAFNNGALRCQCDAKGSKGFDCESFGGQCPCRDNVIGRRCTDCKPGYFGFPVCKKCKCPENAVCDKVTGDCRCPPNVVGVNCDRCKPTFYDYNKDNGCEYCDCAVDGVKGGSLQCDIITGDCDCRENIGDRKCDRCKNGFYAYPHCKFCGCDQRGVRDEICDKNTAECKCKQNVGGAYCESCRPGHFYLEEQNPVGCTRCYCSGKISDCQSAPMQKTSIVDVLEWSLVFVNNATLNFESPEEHDYVDLSADQTSLLISENDLTLLDLDAVAYVKAPEAFLGNRLTSYGGNFSITVTSSVRGGEAFLDKLPDIVLLGDDTTLVHVADFDDVLPSNTVRLNVPIKETSFNHDPRTLRKIATDRFRFMNLLGNVQALFIRASYFKSPRNITLTISMDSAKLVDDIDEIEDRVRTVEQCNCPTGYTGLSCEHCAKGFYRQGSACTKCECNEHAQECDLLTGKCINCEHNTEGDHCEKCIDSFYGNATNKTPNDCRICPCPLATKSNNFAISCEVDVVDRMIHCVCPEGYTGPRCDVCDVGYGGQPLVEGKSCEKCFCHNNTDLSVEGNCDKLTAHCLNCKYNTAGKNCEKCIDWFWGDVPNGQKCADCECYKDGSERCDQATGKCICKPNVIGLKCDKCAPQHWDLASRNGCKACECAEGAENKSCDPITGACTCKPGVAPPKCEKCAQGFWNLTSAGCQPCKCVVSHAMGMSCDQETGQCVCLPGVIGENCERCRERDVFVTGEGCLTCDSCHHELLDSTDVLSAGAYLLEAETNEINLAVLNSRALKHYGNETDNLRAALDRYKTLSTSNSNDKIDDEFSDLGVKNVDLVQRIEKMISENGELMDDVPANDIAYKQIQALQTRVKNSLKKLRDYSANLGNQMSNNIPQLEAEARAHKNLVDEISDEVEGQLLDTNTFMNAVSLYTLKKSEKSIYLIMKIQEVELQQEKLTNLSKLLNKAQEKRSQVAETIRQVNQKIADLKDTNMIRNLIAQSASSKEAIEDLIRRFDGSVREIETLSKNMTEMNAQILQLSSSTTAKQAELRAAKGQLSAQERELEETVSEAVRHKNSLVESVEQAKLKLSKEGDESHRTMEAANSYTNLKTSVEESEKSVDDAHGASAVVEELKLKVNKSVLAGEELQQETISLFDAIQEDLKTAIKPTQAALDEAEARVNDSLYRDLAKYDFSPVGSNGVEFKGIDRLQDRARSASDRTNQVIGQLKNGTGEAGSLITVLKSIKDTDDEISTTEREMKDKPLAWRLKTLEMRSQTGATMQERLALNLERLREKILVTRGIANSIAVGLELRGGPDSRLTYVKPSALKDIKAWMDIGMYVNTSQASGSILYIGPDESDDVDVDYQNRSRRQSSQDRNAIGEYLLIKLENWRVAVDFALDRSIVQHFVHDQELKPDSTYFINIKRVGTQIQISVDDNRKSFRLNPGFFVFRVDEDSPILIGHAPTEAKTVAFRGQITNVVINNVAIGLWEFKKRGLATPRGAKPQPADRTLQKIDEEWVRFGSDGYAVLKPTYMTTFGVGKSLSLTFKTHAPEGLLFVYDNATRDRYFILQIRNGRPEILFKFGDIAVGNFSVDEAVNTGNVTGLYVSISDEAILLQVDSSEGSRQNNFAIPREALNRAELQSLEGLASHYKIGGVPLSERKSFYPGMVRTSFEGCIKYFAMTSTPLTLRDIKNSFGITRGCRSEVVQKLSLLDDSAQSHKHLRLDNVDMVKLPTTFTFRFKTVKKDGLIFFARNGDPIDSQIIIGLHNGNLVVSTKPGDTYKAGAMLNLADNKWHYVVITLNKKKLSVAIDDGSPITPRPHQEGWKISAPFYFGGLDDETSGKVHENGQYVQRQFSGCLADFTIDNKEINFGLGNNVGATLSSCKAVIQENKKRESDLLREESDPQCVLKYGPGLPYNLTSGSDAAFRFGSMLYTRSETVLDASEKNKLRYDSVIELDFRLGPYFEDGTLFLASSATVNQTMDYVLIYMSGGAVFATFELSGGPLTVTMPGRLYNDGKYHQLKFERHAQQGAIYVDGEKGTEAKSRAQHLDSVDKVFFGGIPEEHSNFFAAKQPQARKESFLSFPGCIKDIRVNGNGIVPTDSFDRVLPCDSGQRIEDGTYFGYSSGKHLHVSMYNNFKITYTTRVSLRIKARRATGLLFFTQDSGRRNHLALYLRNGTVVAQLKFDNFIVKAEVSRSLICDGEWHYVMLTLESVVMNLDVDDHVESATEENWIPFPQEISDGPIHLGGLPKGVREPTLETSTSFGGCIKDFFIGPSEGSSANSVNPLPPKVNIASVAKNLVGEIYLSSCYSN</sequence>
<evidence type="ECO:0000256" key="5">
    <source>
        <dbReference type="ARBA" id="ARBA00022729"/>
    </source>
</evidence>
<feature type="disulfide bond" evidence="18">
    <location>
        <begin position="1953"/>
        <end position="1962"/>
    </location>
</feature>
<dbReference type="Pfam" id="PF00053">
    <property type="entry name" value="EGF_laminin"/>
    <property type="match status" value="20"/>
</dbReference>
<dbReference type="InterPro" id="IPR050440">
    <property type="entry name" value="Laminin/Netrin_ECM"/>
</dbReference>
<keyword evidence="11" id="KW-0325">Glycoprotein</keyword>
<feature type="disulfide bond" evidence="18">
    <location>
        <begin position="416"/>
        <end position="425"/>
    </location>
</feature>
<dbReference type="FunFam" id="2.10.25.10:FF:000082">
    <property type="entry name" value="Laminin subunit alpha 1"/>
    <property type="match status" value="3"/>
</dbReference>
<dbReference type="FunFam" id="2.10.25.10:FF:000407">
    <property type="entry name" value="Laminin subunit alpha-3"/>
    <property type="match status" value="1"/>
</dbReference>
<dbReference type="FunFam" id="2.10.25.10:FF:000090">
    <property type="entry name" value="laminin subunit alpha"/>
    <property type="match status" value="1"/>
</dbReference>
<dbReference type="KEGG" id="goe:100904145"/>
<feature type="disulfide bond" evidence="18">
    <location>
        <begin position="506"/>
        <end position="515"/>
    </location>
</feature>
<feature type="disulfide bond" evidence="18">
    <location>
        <begin position="606"/>
        <end position="615"/>
    </location>
</feature>
<feature type="domain" description="Laminin EGF-like" evidence="21">
    <location>
        <begin position="1431"/>
        <end position="1481"/>
    </location>
</feature>
<dbReference type="GO" id="GO:0043256">
    <property type="term" value="C:laminin complex"/>
    <property type="evidence" value="ECO:0007669"/>
    <property type="project" value="TreeGrafter"/>
</dbReference>
<keyword evidence="4" id="KW-0597">Phosphoprotein</keyword>
<feature type="domain" description="Laminin EGF-like" evidence="21">
    <location>
        <begin position="1338"/>
        <end position="1387"/>
    </location>
</feature>